<dbReference type="GeneID" id="28844182"/>
<dbReference type="EC" id="3.1.1.-" evidence="3"/>
<dbReference type="AlphaFoldDB" id="A0A179G2Q0"/>
<dbReference type="PANTHER" id="PTHR43142:SF8">
    <property type="entry name" value="CARBOXYLIC ESTER HYDROLASE"/>
    <property type="match status" value="1"/>
</dbReference>
<dbReference type="InterPro" id="IPR019819">
    <property type="entry name" value="Carboxylesterase_B_CS"/>
</dbReference>
<proteinExistence type="inferred from homology"/>
<dbReference type="OrthoDB" id="408631at2759"/>
<organism evidence="5 6">
    <name type="scientific">Pochonia chlamydosporia 170</name>
    <dbReference type="NCBI Taxonomy" id="1380566"/>
    <lineage>
        <taxon>Eukaryota</taxon>
        <taxon>Fungi</taxon>
        <taxon>Dikarya</taxon>
        <taxon>Ascomycota</taxon>
        <taxon>Pezizomycotina</taxon>
        <taxon>Sordariomycetes</taxon>
        <taxon>Hypocreomycetidae</taxon>
        <taxon>Hypocreales</taxon>
        <taxon>Clavicipitaceae</taxon>
        <taxon>Pochonia</taxon>
    </lineage>
</organism>
<keyword evidence="6" id="KW-1185">Reference proteome</keyword>
<comment type="similarity">
    <text evidence="1 3">Belongs to the type-B carboxylesterase/lipase family.</text>
</comment>
<keyword evidence="2 3" id="KW-0378">Hydrolase</keyword>
<evidence type="ECO:0000259" key="4">
    <source>
        <dbReference type="Pfam" id="PF00135"/>
    </source>
</evidence>
<dbReference type="Pfam" id="PF00135">
    <property type="entry name" value="COesterase"/>
    <property type="match status" value="1"/>
</dbReference>
<dbReference type="InterPro" id="IPR019826">
    <property type="entry name" value="Carboxylesterase_B_AS"/>
</dbReference>
<dbReference type="STRING" id="1380566.A0A179G2Q0"/>
<reference evidence="5 6" key="1">
    <citation type="journal article" date="2016" name="PLoS Pathog.">
        <title>Biosynthesis of antibiotic leucinostatins in bio-control fungus Purpureocillium lilacinum and their inhibition on phytophthora revealed by genome mining.</title>
        <authorList>
            <person name="Wang G."/>
            <person name="Liu Z."/>
            <person name="Lin R."/>
            <person name="Li E."/>
            <person name="Mao Z."/>
            <person name="Ling J."/>
            <person name="Yang Y."/>
            <person name="Yin W.B."/>
            <person name="Xie B."/>
        </authorList>
    </citation>
    <scope>NUCLEOTIDE SEQUENCE [LARGE SCALE GENOMIC DNA]</scope>
    <source>
        <strain evidence="5">170</strain>
    </source>
</reference>
<evidence type="ECO:0000256" key="2">
    <source>
        <dbReference type="ARBA" id="ARBA00022801"/>
    </source>
</evidence>
<dbReference type="ESTHER" id="metcm-a0a179g2q0">
    <property type="family name" value="Fungal_carboxylesterase_lipase"/>
</dbReference>
<dbReference type="PANTHER" id="PTHR43142">
    <property type="entry name" value="CARBOXYLIC ESTER HYDROLASE"/>
    <property type="match status" value="1"/>
</dbReference>
<evidence type="ECO:0000256" key="1">
    <source>
        <dbReference type="ARBA" id="ARBA00005964"/>
    </source>
</evidence>
<dbReference type="EMBL" id="LSBJ02000001">
    <property type="protein sequence ID" value="OAQ72027.2"/>
    <property type="molecule type" value="Genomic_DNA"/>
</dbReference>
<dbReference type="Gene3D" id="3.40.50.1820">
    <property type="entry name" value="alpha/beta hydrolase"/>
    <property type="match status" value="1"/>
</dbReference>
<name>A0A179G2Q0_METCM</name>
<sequence>MGNTLSYDVQEHVIDLGPRGKIKGLQYDNKARRYTGVPYALPPTSEHRWRKPRPLPSSFTYSQAGQPFNATAFQAPASQEDRELSTGRVNPDNDGIKGTEDCLYVNIWTPVSEDAGTTTKWPVMVWLHGGWFQVGDACQDPSSDPTELISTGGLNAIVVAISYRLNIFGFLSSAAFLEESGGEVAGNFGLWDQRLGLEWVYANIAAFGGDVNNITLAGRSAGAYGVEAQILHDFRSQQNSYAGKLFQRAWMSSNAIPAQPKTVNEAESQFDEVCQHFSVPLLASSTERLSQLRKISEADLLKCIRSLKNHTFRPVTDDLFFHADMTNYIQSESFAKDFLSRKMKLLVGEVANEETLYAQFNGPTEATLESLKLQTANYYSPATTAKILSQYSLPKSGNLDDWKAAFGKIIADGQVRASSRYLVDALSRHGGATKDVWRYRVDYRLSFIDESVAPLDYGVSHAMDGPLWNYSINQLPTDEERKMMDEWIKILVAFVGGNDGFDYGTKSIDELKVLTAKREIKVEKDLRYHELRDLGAIFSQR</sequence>
<dbReference type="Proteomes" id="UP000078397">
    <property type="component" value="Unassembled WGS sequence"/>
</dbReference>
<accession>A0A179G2Q0</accession>
<dbReference type="InterPro" id="IPR002018">
    <property type="entry name" value="CarbesteraseB"/>
</dbReference>
<dbReference type="SUPFAM" id="SSF53474">
    <property type="entry name" value="alpha/beta-Hydrolases"/>
    <property type="match status" value="1"/>
</dbReference>
<comment type="caution">
    <text evidence="5">The sequence shown here is derived from an EMBL/GenBank/DDBJ whole genome shotgun (WGS) entry which is preliminary data.</text>
</comment>
<feature type="domain" description="Carboxylesterase type B" evidence="4">
    <location>
        <begin position="20"/>
        <end position="495"/>
    </location>
</feature>
<evidence type="ECO:0000256" key="3">
    <source>
        <dbReference type="RuleBase" id="RU361235"/>
    </source>
</evidence>
<dbReference type="PROSITE" id="PS00941">
    <property type="entry name" value="CARBOXYLESTERASE_B_2"/>
    <property type="match status" value="1"/>
</dbReference>
<evidence type="ECO:0000313" key="5">
    <source>
        <dbReference type="EMBL" id="OAQ72027.2"/>
    </source>
</evidence>
<dbReference type="RefSeq" id="XP_018148110.2">
    <property type="nucleotide sequence ID" value="XM_018280188.2"/>
</dbReference>
<dbReference type="InterPro" id="IPR029058">
    <property type="entry name" value="AB_hydrolase_fold"/>
</dbReference>
<dbReference type="GO" id="GO:0016787">
    <property type="term" value="F:hydrolase activity"/>
    <property type="evidence" value="ECO:0007669"/>
    <property type="project" value="UniProtKB-KW"/>
</dbReference>
<evidence type="ECO:0000313" key="6">
    <source>
        <dbReference type="Proteomes" id="UP000078397"/>
    </source>
</evidence>
<gene>
    <name evidence="5" type="ORF">VFPPC_00095</name>
</gene>
<dbReference type="PROSITE" id="PS00122">
    <property type="entry name" value="CARBOXYLESTERASE_B_1"/>
    <property type="match status" value="1"/>
</dbReference>
<dbReference type="KEGG" id="pchm:VFPPC_00095"/>
<protein>
    <recommendedName>
        <fullName evidence="3">Carboxylic ester hydrolase</fullName>
        <ecNumber evidence="3">3.1.1.-</ecNumber>
    </recommendedName>
</protein>